<feature type="region of interest" description="Disordered" evidence="3">
    <location>
        <begin position="625"/>
        <end position="647"/>
    </location>
</feature>
<dbReference type="SMART" id="SM00174">
    <property type="entry name" value="RHO"/>
    <property type="match status" value="1"/>
</dbReference>
<sequence length="647" mass="72753">MSARKKHQNGKLSDSVLKLGFMVRAREKEEKKVQEEQTEALFLSTGVDNPKHKGTFKESSFFLLERLAFGRLSFGGYNEEVEKLAAERERSKPKKKVEEQADISTKEMVEFHTSIRGISTMKGRNQAGKHTRFVYVKPDPDSEIVAPEASEAKIGPIRERNPLSVPRHALVFEKRACVMTGKSFSPKSLSGRKLASIPAPWDPQCTPYCVTAEEFASRTRSLCSVEVETTASHHVRVSKVIVLGDMSVGKTSLVNRFCYEIFDFHYKATIGVDFEVERWDTAGAERFRCIASSYYRAAHVIVLAFDMSVPLTMERCSSWLEAAMESWDPKLSAKPLIFLIGCKMDLLAPMDYAKVIADAKEKALKMEAEFWPVSAKTGENVQEFFRRLAALSFAANIRDQMRREKRESRQSRGSRTKSIVLSWIHPNKNKLWWLNIKSDVANEILHFTPASDAFSDAVRPLSRWLSEVGKKTRKEKKMNTEKLKKLQGEVRIGGKGSARRKKKVVHRVNVIDDRKLQSTLKKLNCNPFPGVEEVNMFKSDGTVMHFNNPKVQLALSSNMVTISGSADTRQISEMLPKVLSQLGPEQLLKFCNLSSRAAAAAAAKEEEEEIPTLVDNFEAATIDESKVTKVEGDDKENSAKAEAEVTA</sequence>
<evidence type="ECO:0000256" key="2">
    <source>
        <dbReference type="RuleBase" id="RU361272"/>
    </source>
</evidence>
<keyword evidence="6" id="KW-1185">Reference proteome</keyword>
<dbReference type="SMART" id="SM00175">
    <property type="entry name" value="RAB"/>
    <property type="match status" value="1"/>
</dbReference>
<dbReference type="Proteomes" id="UP000678499">
    <property type="component" value="Unassembled WGS sequence"/>
</dbReference>
<dbReference type="SMART" id="SM01407">
    <property type="entry name" value="NAC"/>
    <property type="match status" value="1"/>
</dbReference>
<dbReference type="Pfam" id="PF00071">
    <property type="entry name" value="Ras"/>
    <property type="match status" value="1"/>
</dbReference>
<name>A0A7R9BCD2_9CRUS</name>
<dbReference type="Pfam" id="PF10175">
    <property type="entry name" value="MPP6"/>
    <property type="match status" value="1"/>
</dbReference>
<dbReference type="AlphaFoldDB" id="A0A7R9BCD2"/>
<evidence type="ECO:0000313" key="5">
    <source>
        <dbReference type="EMBL" id="CAD7272534.1"/>
    </source>
</evidence>
<dbReference type="SMART" id="SM00173">
    <property type="entry name" value="RAS"/>
    <property type="match status" value="1"/>
</dbReference>
<evidence type="ECO:0000256" key="1">
    <source>
        <dbReference type="ARBA" id="ARBA00005296"/>
    </source>
</evidence>
<dbReference type="PROSITE" id="PS51151">
    <property type="entry name" value="NAC_AB"/>
    <property type="match status" value="1"/>
</dbReference>
<dbReference type="InterPro" id="IPR001806">
    <property type="entry name" value="Small_GTPase"/>
</dbReference>
<dbReference type="Pfam" id="PF01849">
    <property type="entry name" value="NAC"/>
    <property type="match status" value="1"/>
</dbReference>
<dbReference type="PRINTS" id="PR00449">
    <property type="entry name" value="RASTRNSFRMNG"/>
</dbReference>
<dbReference type="Gene3D" id="2.20.70.30">
    <property type="entry name" value="Nascent polypeptide-associated complex domain"/>
    <property type="match status" value="1"/>
</dbReference>
<dbReference type="EMBL" id="OA882077">
    <property type="protein sequence ID" value="CAD7272534.1"/>
    <property type="molecule type" value="Genomic_DNA"/>
</dbReference>
<gene>
    <name evidence="5" type="ORF">NMOB1V02_LOCUS463</name>
</gene>
<dbReference type="PANTHER" id="PTHR10351">
    <property type="entry name" value="TRANSCRIPTION FACTOR BTF3 FAMILY MEMBER"/>
    <property type="match status" value="1"/>
</dbReference>
<evidence type="ECO:0000256" key="3">
    <source>
        <dbReference type="SAM" id="MobiDB-lite"/>
    </source>
</evidence>
<dbReference type="SUPFAM" id="SSF52540">
    <property type="entry name" value="P-loop containing nucleoside triphosphate hydrolases"/>
    <property type="match status" value="1"/>
</dbReference>
<evidence type="ECO:0000259" key="4">
    <source>
        <dbReference type="PROSITE" id="PS51151"/>
    </source>
</evidence>
<reference evidence="5" key="1">
    <citation type="submission" date="2020-11" db="EMBL/GenBank/DDBJ databases">
        <authorList>
            <person name="Tran Van P."/>
        </authorList>
    </citation>
    <scope>NUCLEOTIDE SEQUENCE</scope>
</reference>
<feature type="domain" description="NAC-A/B" evidence="4">
    <location>
        <begin position="510"/>
        <end position="575"/>
    </location>
</feature>
<dbReference type="FunFam" id="2.20.70.30:FF:000001">
    <property type="entry name" value="Transcription factor BTF3 homolog"/>
    <property type="match status" value="1"/>
</dbReference>
<dbReference type="InterPro" id="IPR027417">
    <property type="entry name" value="P-loop_NTPase"/>
</dbReference>
<dbReference type="OrthoDB" id="413584at2759"/>
<protein>
    <recommendedName>
        <fullName evidence="2">Transcription factor BTF3</fullName>
    </recommendedName>
</protein>
<dbReference type="InterPro" id="IPR002715">
    <property type="entry name" value="Nas_poly-pep-assoc_cplx_dom"/>
</dbReference>
<dbReference type="GO" id="GO:0003924">
    <property type="term" value="F:GTPase activity"/>
    <property type="evidence" value="ECO:0007669"/>
    <property type="project" value="InterPro"/>
</dbReference>
<comment type="similarity">
    <text evidence="1 2">Belongs to the NAC-beta family.</text>
</comment>
<accession>A0A7R9BCD2</accession>
<dbReference type="InterPro" id="IPR039370">
    <property type="entry name" value="BTF3"/>
</dbReference>
<dbReference type="PROSITE" id="PS51419">
    <property type="entry name" value="RAB"/>
    <property type="match status" value="1"/>
</dbReference>
<proteinExistence type="inferred from homology"/>
<organism evidence="5">
    <name type="scientific">Notodromas monacha</name>
    <dbReference type="NCBI Taxonomy" id="399045"/>
    <lineage>
        <taxon>Eukaryota</taxon>
        <taxon>Metazoa</taxon>
        <taxon>Ecdysozoa</taxon>
        <taxon>Arthropoda</taxon>
        <taxon>Crustacea</taxon>
        <taxon>Oligostraca</taxon>
        <taxon>Ostracoda</taxon>
        <taxon>Podocopa</taxon>
        <taxon>Podocopida</taxon>
        <taxon>Cypridocopina</taxon>
        <taxon>Cypridoidea</taxon>
        <taxon>Cyprididae</taxon>
        <taxon>Notodromas</taxon>
    </lineage>
</organism>
<dbReference type="EMBL" id="CAJPEX010000040">
    <property type="protein sequence ID" value="CAG0912686.1"/>
    <property type="molecule type" value="Genomic_DNA"/>
</dbReference>
<dbReference type="GO" id="GO:0005525">
    <property type="term" value="F:GTP binding"/>
    <property type="evidence" value="ECO:0007669"/>
    <property type="project" value="InterPro"/>
</dbReference>
<evidence type="ECO:0000313" key="6">
    <source>
        <dbReference type="Proteomes" id="UP000678499"/>
    </source>
</evidence>
<dbReference type="InterPro" id="IPR038187">
    <property type="entry name" value="NAC_A/B_dom_sf"/>
</dbReference>
<dbReference type="Gene3D" id="3.40.50.300">
    <property type="entry name" value="P-loop containing nucleotide triphosphate hydrolases"/>
    <property type="match status" value="1"/>
</dbReference>
<dbReference type="CDD" id="cd22055">
    <property type="entry name" value="NAC_BTF3"/>
    <property type="match status" value="1"/>
</dbReference>